<dbReference type="PROSITE" id="PS00409">
    <property type="entry name" value="PROKAR_NTER_METHYL"/>
    <property type="match status" value="1"/>
</dbReference>
<evidence type="ECO:0000256" key="3">
    <source>
        <dbReference type="ARBA" id="ARBA00022475"/>
    </source>
</evidence>
<dbReference type="SUPFAM" id="SSF54523">
    <property type="entry name" value="Pili subunits"/>
    <property type="match status" value="1"/>
</dbReference>
<evidence type="ECO:0000256" key="9">
    <source>
        <dbReference type="ARBA" id="ARBA00025772"/>
    </source>
</evidence>
<evidence type="ECO:0000256" key="8">
    <source>
        <dbReference type="ARBA" id="ARBA00023136"/>
    </source>
</evidence>
<dbReference type="InterPro" id="IPR045584">
    <property type="entry name" value="Pilin-like"/>
</dbReference>
<dbReference type="Proteomes" id="UP000249700">
    <property type="component" value="Unassembled WGS sequence"/>
</dbReference>
<dbReference type="Pfam" id="PF12019">
    <property type="entry name" value="GspH"/>
    <property type="match status" value="1"/>
</dbReference>
<dbReference type="NCBIfam" id="TIGR02532">
    <property type="entry name" value="IV_pilin_GFxxxE"/>
    <property type="match status" value="1"/>
</dbReference>
<dbReference type="Gene3D" id="3.55.40.10">
    <property type="entry name" value="minor pseudopilin epsh domain"/>
    <property type="match status" value="1"/>
</dbReference>
<dbReference type="RefSeq" id="WP_112056082.1">
    <property type="nucleotide sequence ID" value="NZ_QLSX01000012.1"/>
</dbReference>
<keyword evidence="5" id="KW-0997">Cell inner membrane</keyword>
<accession>A0A328XGX4</accession>
<evidence type="ECO:0000259" key="12">
    <source>
        <dbReference type="Pfam" id="PF12019"/>
    </source>
</evidence>
<comment type="subcellular location">
    <subcellularLocation>
        <location evidence="1">Cell inner membrane</location>
        <topology evidence="1">Single-pass membrane protein</topology>
    </subcellularLocation>
</comment>
<feature type="transmembrane region" description="Helical" evidence="11">
    <location>
        <begin position="21"/>
        <end position="39"/>
    </location>
</feature>
<evidence type="ECO:0000256" key="4">
    <source>
        <dbReference type="ARBA" id="ARBA00022481"/>
    </source>
</evidence>
<keyword evidence="8 11" id="KW-0472">Membrane</keyword>
<dbReference type="AlphaFoldDB" id="A0A328XGX4"/>
<proteinExistence type="inferred from homology"/>
<feature type="domain" description="General secretion pathway GspH" evidence="12">
    <location>
        <begin position="52"/>
        <end position="164"/>
    </location>
</feature>
<dbReference type="GO" id="GO:0015627">
    <property type="term" value="C:type II protein secretion system complex"/>
    <property type="evidence" value="ECO:0007669"/>
    <property type="project" value="InterPro"/>
</dbReference>
<evidence type="ECO:0000256" key="1">
    <source>
        <dbReference type="ARBA" id="ARBA00004377"/>
    </source>
</evidence>
<evidence type="ECO:0000256" key="5">
    <source>
        <dbReference type="ARBA" id="ARBA00022519"/>
    </source>
</evidence>
<dbReference type="EMBL" id="QLSX01000012">
    <property type="protein sequence ID" value="RAR58224.1"/>
    <property type="molecule type" value="Genomic_DNA"/>
</dbReference>
<evidence type="ECO:0000256" key="7">
    <source>
        <dbReference type="ARBA" id="ARBA00022989"/>
    </source>
</evidence>
<dbReference type="Pfam" id="PF07963">
    <property type="entry name" value="N_methyl"/>
    <property type="match status" value="1"/>
</dbReference>
<keyword evidence="6 11" id="KW-0812">Transmembrane</keyword>
<evidence type="ECO:0000256" key="2">
    <source>
        <dbReference type="ARBA" id="ARBA00021549"/>
    </source>
</evidence>
<keyword evidence="3" id="KW-1003">Cell membrane</keyword>
<sequence length="181" mass="20018">MRTREDAQRYHRRAGFTLIELLVTLTVVVIMATVAVPSYQAFSARNEVAAEVMRIKTTLAIARNTAITRRTTISVCPSPGPLYDTCTFANWSNDWVIIEGRATSGDLSGDTVLRVMESSGDVDVSFSRSDRPVRYDSLGKASGHNGTFTLCGWQEKTTSIIVSNFGRVRTNTQESRCSKIE</sequence>
<dbReference type="GO" id="GO:0015628">
    <property type="term" value="P:protein secretion by the type II secretion system"/>
    <property type="evidence" value="ECO:0007669"/>
    <property type="project" value="InterPro"/>
</dbReference>
<reference evidence="13 14" key="1">
    <citation type="submission" date="2018-06" db="EMBL/GenBank/DDBJ databases">
        <title>Comparative analysis of microorganisms from saline springs in Andes Mountain Range, Colombia.</title>
        <authorList>
            <person name="Rubin E."/>
        </authorList>
    </citation>
    <scope>NUCLEOTIDE SEQUENCE [LARGE SCALE GENOMIC DNA]</scope>
    <source>
        <strain evidence="13 14">USBA-857</strain>
    </source>
</reference>
<keyword evidence="7 11" id="KW-1133">Transmembrane helix</keyword>
<comment type="similarity">
    <text evidence="9">Belongs to the GSP H family.</text>
</comment>
<gene>
    <name evidence="13" type="ORF">BCL93_112113</name>
</gene>
<name>A0A328XGX4_9GAMM</name>
<protein>
    <recommendedName>
        <fullName evidence="2">Type II secretion system protein H</fullName>
    </recommendedName>
    <alternativeName>
        <fullName evidence="10">General secretion pathway protein H</fullName>
    </alternativeName>
</protein>
<dbReference type="InterPro" id="IPR022346">
    <property type="entry name" value="T2SS_GspH"/>
</dbReference>
<dbReference type="OrthoDB" id="6182870at2"/>
<dbReference type="InterPro" id="IPR012902">
    <property type="entry name" value="N_methyl_site"/>
</dbReference>
<keyword evidence="4" id="KW-0488">Methylation</keyword>
<evidence type="ECO:0000313" key="14">
    <source>
        <dbReference type="Proteomes" id="UP000249700"/>
    </source>
</evidence>
<evidence type="ECO:0000256" key="10">
    <source>
        <dbReference type="ARBA" id="ARBA00030775"/>
    </source>
</evidence>
<evidence type="ECO:0000256" key="11">
    <source>
        <dbReference type="SAM" id="Phobius"/>
    </source>
</evidence>
<evidence type="ECO:0000313" key="13">
    <source>
        <dbReference type="EMBL" id="RAR58224.1"/>
    </source>
</evidence>
<organism evidence="13 14">
    <name type="scientific">Onishia taeanensis</name>
    <dbReference type="NCBI Taxonomy" id="284577"/>
    <lineage>
        <taxon>Bacteria</taxon>
        <taxon>Pseudomonadati</taxon>
        <taxon>Pseudomonadota</taxon>
        <taxon>Gammaproteobacteria</taxon>
        <taxon>Oceanospirillales</taxon>
        <taxon>Halomonadaceae</taxon>
        <taxon>Onishia</taxon>
    </lineage>
</organism>
<evidence type="ECO:0000256" key="6">
    <source>
        <dbReference type="ARBA" id="ARBA00022692"/>
    </source>
</evidence>
<comment type="caution">
    <text evidence="13">The sequence shown here is derived from an EMBL/GenBank/DDBJ whole genome shotgun (WGS) entry which is preliminary data.</text>
</comment>
<dbReference type="GO" id="GO:0005886">
    <property type="term" value="C:plasma membrane"/>
    <property type="evidence" value="ECO:0007669"/>
    <property type="project" value="UniProtKB-SubCell"/>
</dbReference>